<dbReference type="Pfam" id="PF13417">
    <property type="entry name" value="GST_N_3"/>
    <property type="match status" value="1"/>
</dbReference>
<dbReference type="RefSeq" id="WP_353865469.1">
    <property type="nucleotide sequence ID" value="NZ_CP088295.1"/>
</dbReference>
<dbReference type="PANTHER" id="PTHR43968:SF6">
    <property type="entry name" value="GLUTATHIONE S-TRANSFERASE OMEGA"/>
    <property type="match status" value="1"/>
</dbReference>
<sequence length="206" mass="23257">MLRVHSIPFSANVDRVALAAGLKGLQIEWIEHPYEERSAVVAVSGQSLVPVVEYEGAVICDSPVILRWLDDLAPEPRLWPDDDDVLRARVDVFVEWFNGVWKGPPNALEALWQAGKKESDEARALAAQFAAWTPWFEGLLAHGGPYLFGERLTAADVVAWPFLRYASWPEGSLPYVFEHVLQEVCGVREQPRLMAWIERLEELPRA</sequence>
<dbReference type="InterPro" id="IPR036249">
    <property type="entry name" value="Thioredoxin-like_sf"/>
</dbReference>
<dbReference type="SFLD" id="SFLDG00358">
    <property type="entry name" value="Main_(cytGST)"/>
    <property type="match status" value="1"/>
</dbReference>
<reference evidence="3" key="1">
    <citation type="submission" date="2021-11" db="EMBL/GenBank/DDBJ databases">
        <title>Cultivation dependent microbiological survey of springs from the worlds oldest radium mine currently devoted to the extraction of radon-saturated water.</title>
        <authorList>
            <person name="Kapinusova G."/>
            <person name="Smrhova T."/>
            <person name="Strejcek M."/>
            <person name="Suman J."/>
            <person name="Jani K."/>
            <person name="Pajer P."/>
            <person name="Uhlik O."/>
        </authorList>
    </citation>
    <scope>NUCLEOTIDE SEQUENCE [LARGE SCALE GENOMIC DNA]</scope>
    <source>
        <strain evidence="3">J379</strain>
    </source>
</reference>
<dbReference type="EMBL" id="CP088295">
    <property type="protein sequence ID" value="UUY04999.1"/>
    <property type="molecule type" value="Genomic_DNA"/>
</dbReference>
<accession>A0ABY5PK66</accession>
<dbReference type="SUPFAM" id="SSF52833">
    <property type="entry name" value="Thioredoxin-like"/>
    <property type="match status" value="1"/>
</dbReference>
<dbReference type="InterPro" id="IPR040079">
    <property type="entry name" value="Glutathione_S-Trfase"/>
</dbReference>
<evidence type="ECO:0000313" key="3">
    <source>
        <dbReference type="Proteomes" id="UP001058860"/>
    </source>
</evidence>
<dbReference type="Gene3D" id="1.20.1050.10">
    <property type="match status" value="1"/>
</dbReference>
<dbReference type="PANTHER" id="PTHR43968">
    <property type="match status" value="1"/>
</dbReference>
<proteinExistence type="predicted"/>
<dbReference type="CDD" id="cd00299">
    <property type="entry name" value="GST_C_family"/>
    <property type="match status" value="1"/>
</dbReference>
<gene>
    <name evidence="2" type="ORF">LRS13_05570</name>
</gene>
<feature type="domain" description="GST C-terminal" evidence="1">
    <location>
        <begin position="83"/>
        <end position="206"/>
    </location>
</feature>
<dbReference type="SUPFAM" id="SSF47616">
    <property type="entry name" value="GST C-terminal domain-like"/>
    <property type="match status" value="1"/>
</dbReference>
<dbReference type="InterPro" id="IPR004045">
    <property type="entry name" value="Glutathione_S-Trfase_N"/>
</dbReference>
<dbReference type="Pfam" id="PF13410">
    <property type="entry name" value="GST_C_2"/>
    <property type="match status" value="1"/>
</dbReference>
<dbReference type="PROSITE" id="PS50405">
    <property type="entry name" value="GST_CTER"/>
    <property type="match status" value="1"/>
</dbReference>
<keyword evidence="3" id="KW-1185">Reference proteome</keyword>
<evidence type="ECO:0000313" key="2">
    <source>
        <dbReference type="EMBL" id="UUY04999.1"/>
    </source>
</evidence>
<dbReference type="Proteomes" id="UP001058860">
    <property type="component" value="Chromosome"/>
</dbReference>
<dbReference type="InterPro" id="IPR050983">
    <property type="entry name" value="GST_Omega/HSP26"/>
</dbReference>
<name>A0ABY5PK66_9ACTN</name>
<organism evidence="2 3">
    <name type="scientific">Svornostia abyssi</name>
    <dbReference type="NCBI Taxonomy" id="2898438"/>
    <lineage>
        <taxon>Bacteria</taxon>
        <taxon>Bacillati</taxon>
        <taxon>Actinomycetota</taxon>
        <taxon>Thermoleophilia</taxon>
        <taxon>Solirubrobacterales</taxon>
        <taxon>Baekduiaceae</taxon>
        <taxon>Svornostia</taxon>
    </lineage>
</organism>
<dbReference type="CDD" id="cd00570">
    <property type="entry name" value="GST_N_family"/>
    <property type="match status" value="1"/>
</dbReference>
<dbReference type="InterPro" id="IPR010987">
    <property type="entry name" value="Glutathione-S-Trfase_C-like"/>
</dbReference>
<dbReference type="SFLD" id="SFLDS00019">
    <property type="entry name" value="Glutathione_Transferase_(cytos"/>
    <property type="match status" value="1"/>
</dbReference>
<dbReference type="Gene3D" id="3.40.30.10">
    <property type="entry name" value="Glutaredoxin"/>
    <property type="match status" value="1"/>
</dbReference>
<evidence type="ECO:0000259" key="1">
    <source>
        <dbReference type="PROSITE" id="PS50405"/>
    </source>
</evidence>
<protein>
    <submittedName>
        <fullName evidence="2">Glutathione S-transferase family protein</fullName>
    </submittedName>
</protein>
<dbReference type="InterPro" id="IPR036282">
    <property type="entry name" value="Glutathione-S-Trfase_C_sf"/>
</dbReference>